<dbReference type="InterPro" id="IPR052953">
    <property type="entry name" value="Ser-rich/MCO-related"/>
</dbReference>
<feature type="signal peptide" evidence="2">
    <location>
        <begin position="1"/>
        <end position="18"/>
    </location>
</feature>
<dbReference type="CDD" id="cd00920">
    <property type="entry name" value="Cupredoxin"/>
    <property type="match status" value="1"/>
</dbReference>
<accession>A0A0H2RJW5</accession>
<dbReference type="InterPro" id="IPR008972">
    <property type="entry name" value="Cupredoxin"/>
</dbReference>
<proteinExistence type="predicted"/>
<organism evidence="3 4">
    <name type="scientific">Schizopora paradoxa</name>
    <dbReference type="NCBI Taxonomy" id="27342"/>
    <lineage>
        <taxon>Eukaryota</taxon>
        <taxon>Fungi</taxon>
        <taxon>Dikarya</taxon>
        <taxon>Basidiomycota</taxon>
        <taxon>Agaricomycotina</taxon>
        <taxon>Agaricomycetes</taxon>
        <taxon>Hymenochaetales</taxon>
        <taxon>Schizoporaceae</taxon>
        <taxon>Schizopora</taxon>
    </lineage>
</organism>
<dbReference type="EMBL" id="KQ085981">
    <property type="protein sequence ID" value="KLO12285.1"/>
    <property type="molecule type" value="Genomic_DNA"/>
</dbReference>
<dbReference type="Gene3D" id="2.60.40.420">
    <property type="entry name" value="Cupredoxins - blue copper proteins"/>
    <property type="match status" value="1"/>
</dbReference>
<evidence type="ECO:0000313" key="3">
    <source>
        <dbReference type="EMBL" id="KLO12285.1"/>
    </source>
</evidence>
<dbReference type="InParanoid" id="A0A0H2RJW5"/>
<evidence type="ECO:0000313" key="4">
    <source>
        <dbReference type="Proteomes" id="UP000053477"/>
    </source>
</evidence>
<keyword evidence="2" id="KW-0732">Signal</keyword>
<gene>
    <name evidence="3" type="ORF">SCHPADRAFT_854167</name>
</gene>
<sequence>MVIATAVSLALLSTFAAAQTVHQVNVGDNGLFFNPQTITAIEGDIVTFNFIGRNHSVTQSSQDAPCTRLQGGFNSGLLGIGNDTTAPPGVWNLTVTDASQPIWYFCEAVIPFSHCTSGMVGAINPPSNDSFSAFQSSAKAVTETITPTDTVILSGVGAAATANPTTTATAPFSKNSTASSTGTSTSSAQPTNSSSGSVSTLKLTPWSSLFALGLSILAVY</sequence>
<feature type="compositionally biased region" description="Low complexity" evidence="1">
    <location>
        <begin position="164"/>
        <end position="197"/>
    </location>
</feature>
<evidence type="ECO:0008006" key="5">
    <source>
        <dbReference type="Google" id="ProtNLM"/>
    </source>
</evidence>
<dbReference type="PANTHER" id="PTHR34883">
    <property type="entry name" value="SERINE-RICH PROTEIN, PUTATIVE-RELATED-RELATED"/>
    <property type="match status" value="1"/>
</dbReference>
<feature type="region of interest" description="Disordered" evidence="1">
    <location>
        <begin position="164"/>
        <end position="200"/>
    </location>
</feature>
<name>A0A0H2RJW5_9AGAM</name>
<keyword evidence="4" id="KW-1185">Reference proteome</keyword>
<dbReference type="PANTHER" id="PTHR34883:SF15">
    <property type="entry name" value="EXTRACELLULAR SERINE-RICH PROTEIN"/>
    <property type="match status" value="1"/>
</dbReference>
<dbReference type="SUPFAM" id="SSF49503">
    <property type="entry name" value="Cupredoxins"/>
    <property type="match status" value="1"/>
</dbReference>
<dbReference type="AlphaFoldDB" id="A0A0H2RJW5"/>
<dbReference type="STRING" id="27342.A0A0H2RJW5"/>
<dbReference type="Proteomes" id="UP000053477">
    <property type="component" value="Unassembled WGS sequence"/>
</dbReference>
<evidence type="ECO:0000256" key="2">
    <source>
        <dbReference type="SAM" id="SignalP"/>
    </source>
</evidence>
<protein>
    <recommendedName>
        <fullName evidence="5">Cupredoxin</fullName>
    </recommendedName>
</protein>
<reference evidence="3 4" key="1">
    <citation type="submission" date="2015-04" db="EMBL/GenBank/DDBJ databases">
        <title>Complete genome sequence of Schizopora paradoxa KUC8140, a cosmopolitan wood degrader in East Asia.</title>
        <authorList>
            <consortium name="DOE Joint Genome Institute"/>
            <person name="Min B."/>
            <person name="Park H."/>
            <person name="Jang Y."/>
            <person name="Kim J.-J."/>
            <person name="Kim K.H."/>
            <person name="Pangilinan J."/>
            <person name="Lipzen A."/>
            <person name="Riley R."/>
            <person name="Grigoriev I.V."/>
            <person name="Spatafora J.W."/>
            <person name="Choi I.-G."/>
        </authorList>
    </citation>
    <scope>NUCLEOTIDE SEQUENCE [LARGE SCALE GENOMIC DNA]</scope>
    <source>
        <strain evidence="3 4">KUC8140</strain>
    </source>
</reference>
<feature type="chain" id="PRO_5005201887" description="Cupredoxin" evidence="2">
    <location>
        <begin position="19"/>
        <end position="220"/>
    </location>
</feature>
<dbReference type="OrthoDB" id="1921208at2759"/>
<evidence type="ECO:0000256" key="1">
    <source>
        <dbReference type="SAM" id="MobiDB-lite"/>
    </source>
</evidence>